<gene>
    <name evidence="2" type="ORF">SP60_06145</name>
</gene>
<keyword evidence="3" id="KW-1185">Reference proteome</keyword>
<dbReference type="AlphaFoldDB" id="A0A0M4NU83"/>
<dbReference type="Proteomes" id="UP000058020">
    <property type="component" value="Chromosome"/>
</dbReference>
<dbReference type="EMBL" id="CP010552">
    <property type="protein sequence ID" value="ALE52819.1"/>
    <property type="molecule type" value="Genomic_DNA"/>
</dbReference>
<evidence type="ECO:0000313" key="3">
    <source>
        <dbReference type="Proteomes" id="UP000058020"/>
    </source>
</evidence>
<dbReference type="KEGG" id="tho:SP60_06145"/>
<accession>A0A0M4NU83</accession>
<feature type="chain" id="PRO_5005799232" description="Organic solvent tolerance-like N-terminal domain-containing protein" evidence="1">
    <location>
        <begin position="24"/>
        <end position="90"/>
    </location>
</feature>
<evidence type="ECO:0000313" key="2">
    <source>
        <dbReference type="EMBL" id="ALE52819.1"/>
    </source>
</evidence>
<protein>
    <recommendedName>
        <fullName evidence="4">Organic solvent tolerance-like N-terminal domain-containing protein</fullName>
    </recommendedName>
</protein>
<reference evidence="2 3" key="1">
    <citation type="journal article" date="2015" name="Genome Announc.">
        <title>Genome Sequence of 'Candidatus Thioglobus autotrophica' Strain EF1, a Chemoautotroph from the SUP05 Clade of Marine Gammaproteobacteria.</title>
        <authorList>
            <person name="Shah V."/>
            <person name="Morris R.M."/>
        </authorList>
    </citation>
    <scope>NUCLEOTIDE SEQUENCE [LARGE SCALE GENOMIC DNA]</scope>
    <source>
        <strain evidence="2 3">EF1</strain>
    </source>
</reference>
<sequence>MSRFQKILLMVLLVLSVSVSADKAIFYSDDKVTIYTDNTVVQTGKTTAPIFAASSTWVEEDYFTQQEKYCEVDSVYKGKLKILSQGFKNR</sequence>
<evidence type="ECO:0008006" key="4">
    <source>
        <dbReference type="Google" id="ProtNLM"/>
    </source>
</evidence>
<organism evidence="2 3">
    <name type="scientific">Candidatus Thioglobus autotrophicus</name>
    <dbReference type="NCBI Taxonomy" id="1705394"/>
    <lineage>
        <taxon>Bacteria</taxon>
        <taxon>Pseudomonadati</taxon>
        <taxon>Pseudomonadota</taxon>
        <taxon>Gammaproteobacteria</taxon>
        <taxon>Candidatus Pseudothioglobaceae</taxon>
        <taxon>Candidatus Thioglobus</taxon>
    </lineage>
</organism>
<keyword evidence="1" id="KW-0732">Signal</keyword>
<evidence type="ECO:0000256" key="1">
    <source>
        <dbReference type="SAM" id="SignalP"/>
    </source>
</evidence>
<dbReference type="RefSeq" id="WP_053951788.1">
    <property type="nucleotide sequence ID" value="NZ_CP010552.1"/>
</dbReference>
<proteinExistence type="predicted"/>
<dbReference type="OrthoDB" id="9894637at2"/>
<name>A0A0M4NU83_9GAMM</name>
<feature type="signal peptide" evidence="1">
    <location>
        <begin position="1"/>
        <end position="23"/>
    </location>
</feature>